<organism evidence="3 4">
    <name type="scientific">Tahibacter aquaticus</name>
    <dbReference type="NCBI Taxonomy" id="520092"/>
    <lineage>
        <taxon>Bacteria</taxon>
        <taxon>Pseudomonadati</taxon>
        <taxon>Pseudomonadota</taxon>
        <taxon>Gammaproteobacteria</taxon>
        <taxon>Lysobacterales</taxon>
        <taxon>Rhodanobacteraceae</taxon>
        <taxon>Tahibacter</taxon>
    </lineage>
</organism>
<evidence type="ECO:0000256" key="1">
    <source>
        <dbReference type="SAM" id="MobiDB-lite"/>
    </source>
</evidence>
<protein>
    <submittedName>
        <fullName evidence="3">Helix-turn-helix protein</fullName>
    </submittedName>
</protein>
<accession>A0A4R6YVS6</accession>
<gene>
    <name evidence="3" type="ORF">DFR29_108166</name>
</gene>
<dbReference type="Pfam" id="PF01381">
    <property type="entry name" value="HTH_3"/>
    <property type="match status" value="1"/>
</dbReference>
<dbReference type="Proteomes" id="UP000295293">
    <property type="component" value="Unassembled WGS sequence"/>
</dbReference>
<feature type="region of interest" description="Disordered" evidence="1">
    <location>
        <begin position="115"/>
        <end position="149"/>
    </location>
</feature>
<dbReference type="RefSeq" id="WP_166654103.1">
    <property type="nucleotide sequence ID" value="NZ_SNZH01000008.1"/>
</dbReference>
<name>A0A4R6YVS6_9GAMM</name>
<dbReference type="EMBL" id="SNZH01000008">
    <property type="protein sequence ID" value="TDR42579.1"/>
    <property type="molecule type" value="Genomic_DNA"/>
</dbReference>
<keyword evidence="4" id="KW-1185">Reference proteome</keyword>
<evidence type="ECO:0000259" key="2">
    <source>
        <dbReference type="PROSITE" id="PS50943"/>
    </source>
</evidence>
<dbReference type="SUPFAM" id="SSF47413">
    <property type="entry name" value="lambda repressor-like DNA-binding domains"/>
    <property type="match status" value="1"/>
</dbReference>
<dbReference type="InterPro" id="IPR001387">
    <property type="entry name" value="Cro/C1-type_HTH"/>
</dbReference>
<feature type="domain" description="HTH cro/C1-type" evidence="2">
    <location>
        <begin position="7"/>
        <end position="42"/>
    </location>
</feature>
<dbReference type="SMART" id="SM00530">
    <property type="entry name" value="HTH_XRE"/>
    <property type="match status" value="1"/>
</dbReference>
<dbReference type="AlphaFoldDB" id="A0A4R6YVS6"/>
<sequence>MDFFGRLREERARLGLTQQEVADTANVHVKTVRRWESQVAIPLDAMVPLLGIGYDVQYVASGLRSKNVHELREKGIDYEVAPGSTRDEVEMLKAYRALTPAQRDQARAMLSVLAVKSSGERSPRSAAAAGKAERGEAPAAKGRPRRGKG</sequence>
<evidence type="ECO:0000313" key="4">
    <source>
        <dbReference type="Proteomes" id="UP000295293"/>
    </source>
</evidence>
<dbReference type="PROSITE" id="PS50943">
    <property type="entry name" value="HTH_CROC1"/>
    <property type="match status" value="1"/>
</dbReference>
<comment type="caution">
    <text evidence="3">The sequence shown here is derived from an EMBL/GenBank/DDBJ whole genome shotgun (WGS) entry which is preliminary data.</text>
</comment>
<dbReference type="InterPro" id="IPR010982">
    <property type="entry name" value="Lambda_DNA-bd_dom_sf"/>
</dbReference>
<reference evidence="3 4" key="1">
    <citation type="submission" date="2019-03" db="EMBL/GenBank/DDBJ databases">
        <title>Genomic Encyclopedia of Type Strains, Phase IV (KMG-IV): sequencing the most valuable type-strain genomes for metagenomic binning, comparative biology and taxonomic classification.</title>
        <authorList>
            <person name="Goeker M."/>
        </authorList>
    </citation>
    <scope>NUCLEOTIDE SEQUENCE [LARGE SCALE GENOMIC DNA]</scope>
    <source>
        <strain evidence="3 4">DSM 21667</strain>
    </source>
</reference>
<evidence type="ECO:0000313" key="3">
    <source>
        <dbReference type="EMBL" id="TDR42579.1"/>
    </source>
</evidence>
<proteinExistence type="predicted"/>
<dbReference type="GO" id="GO:0003677">
    <property type="term" value="F:DNA binding"/>
    <property type="evidence" value="ECO:0007669"/>
    <property type="project" value="InterPro"/>
</dbReference>
<dbReference type="Gene3D" id="1.10.260.40">
    <property type="entry name" value="lambda repressor-like DNA-binding domains"/>
    <property type="match status" value="1"/>
</dbReference>
<dbReference type="CDD" id="cd00093">
    <property type="entry name" value="HTH_XRE"/>
    <property type="match status" value="1"/>
</dbReference>